<organism evidence="9 10">
    <name type="scientific">Notoacmeibacter ruber</name>
    <dbReference type="NCBI Taxonomy" id="2670375"/>
    <lineage>
        <taxon>Bacteria</taxon>
        <taxon>Pseudomonadati</taxon>
        <taxon>Pseudomonadota</taxon>
        <taxon>Alphaproteobacteria</taxon>
        <taxon>Hyphomicrobiales</taxon>
        <taxon>Notoacmeibacteraceae</taxon>
        <taxon>Notoacmeibacter</taxon>
    </lineage>
</organism>
<dbReference type="GO" id="GO:0005886">
    <property type="term" value="C:plasma membrane"/>
    <property type="evidence" value="ECO:0007669"/>
    <property type="project" value="UniProtKB-SubCell"/>
</dbReference>
<dbReference type="SUPFAM" id="SSF161098">
    <property type="entry name" value="MetI-like"/>
    <property type="match status" value="1"/>
</dbReference>
<dbReference type="PANTHER" id="PTHR43386:SF26">
    <property type="entry name" value="ABC TRANSPORTER PERMEASE PROTEIN"/>
    <property type="match status" value="1"/>
</dbReference>
<dbReference type="PANTHER" id="PTHR43386">
    <property type="entry name" value="OLIGOPEPTIDE TRANSPORT SYSTEM PERMEASE PROTEIN APPC"/>
    <property type="match status" value="1"/>
</dbReference>
<comment type="similarity">
    <text evidence="7">Belongs to the binding-protein-dependent transport system permease family.</text>
</comment>
<feature type="transmembrane region" description="Helical" evidence="7">
    <location>
        <begin position="131"/>
        <end position="151"/>
    </location>
</feature>
<dbReference type="InterPro" id="IPR025966">
    <property type="entry name" value="OppC_N"/>
</dbReference>
<evidence type="ECO:0000256" key="4">
    <source>
        <dbReference type="ARBA" id="ARBA00022692"/>
    </source>
</evidence>
<proteinExistence type="inferred from homology"/>
<evidence type="ECO:0000256" key="6">
    <source>
        <dbReference type="ARBA" id="ARBA00023136"/>
    </source>
</evidence>
<evidence type="ECO:0000256" key="2">
    <source>
        <dbReference type="ARBA" id="ARBA00022448"/>
    </source>
</evidence>
<reference evidence="9 10" key="1">
    <citation type="submission" date="2018-10" db="EMBL/GenBank/DDBJ databases">
        <title>Notoacmeibacter sp. M2BS9Y-3-1, whole genome shotgun sequence.</title>
        <authorList>
            <person name="Tuo L."/>
        </authorList>
    </citation>
    <scope>NUCLEOTIDE SEQUENCE [LARGE SCALE GENOMIC DNA]</scope>
    <source>
        <strain evidence="9 10">M2BS9Y-3-1</strain>
    </source>
</reference>
<feature type="transmembrane region" description="Helical" evidence="7">
    <location>
        <begin position="94"/>
        <end position="119"/>
    </location>
</feature>
<protein>
    <submittedName>
        <fullName evidence="9">ABC transporter permease</fullName>
    </submittedName>
</protein>
<comment type="caution">
    <text evidence="9">The sequence shown here is derived from an EMBL/GenBank/DDBJ whole genome shotgun (WGS) entry which is preliminary data.</text>
</comment>
<dbReference type="AlphaFoldDB" id="A0A3L7JA52"/>
<keyword evidence="5 7" id="KW-1133">Transmembrane helix</keyword>
<evidence type="ECO:0000256" key="5">
    <source>
        <dbReference type="ARBA" id="ARBA00022989"/>
    </source>
</evidence>
<gene>
    <name evidence="9" type="ORF">D8780_03250</name>
</gene>
<dbReference type="RefSeq" id="WP_121644338.1">
    <property type="nucleotide sequence ID" value="NZ_RCWN01000001.1"/>
</dbReference>
<feature type="transmembrane region" description="Helical" evidence="7">
    <location>
        <begin position="163"/>
        <end position="180"/>
    </location>
</feature>
<dbReference type="GO" id="GO:0055085">
    <property type="term" value="P:transmembrane transport"/>
    <property type="evidence" value="ECO:0007669"/>
    <property type="project" value="InterPro"/>
</dbReference>
<keyword evidence="3" id="KW-1003">Cell membrane</keyword>
<dbReference type="Pfam" id="PF12911">
    <property type="entry name" value="OppC_N"/>
    <property type="match status" value="1"/>
</dbReference>
<keyword evidence="6 7" id="KW-0472">Membrane</keyword>
<evidence type="ECO:0000256" key="7">
    <source>
        <dbReference type="RuleBase" id="RU363032"/>
    </source>
</evidence>
<keyword evidence="10" id="KW-1185">Reference proteome</keyword>
<feature type="transmembrane region" description="Helical" evidence="7">
    <location>
        <begin position="271"/>
        <end position="292"/>
    </location>
</feature>
<evidence type="ECO:0000256" key="3">
    <source>
        <dbReference type="ARBA" id="ARBA00022475"/>
    </source>
</evidence>
<dbReference type="EMBL" id="RCWN01000001">
    <property type="protein sequence ID" value="RLQ87370.1"/>
    <property type="molecule type" value="Genomic_DNA"/>
</dbReference>
<keyword evidence="2 7" id="KW-0813">Transport</keyword>
<dbReference type="Proteomes" id="UP000281094">
    <property type="component" value="Unassembled WGS sequence"/>
</dbReference>
<feature type="domain" description="ABC transmembrane type-1" evidence="8">
    <location>
        <begin position="92"/>
        <end position="292"/>
    </location>
</feature>
<dbReference type="Gene3D" id="1.10.3720.10">
    <property type="entry name" value="MetI-like"/>
    <property type="match status" value="1"/>
</dbReference>
<feature type="transmembrane region" description="Helical" evidence="7">
    <location>
        <begin position="219"/>
        <end position="244"/>
    </location>
</feature>
<dbReference type="Pfam" id="PF00528">
    <property type="entry name" value="BPD_transp_1"/>
    <property type="match status" value="1"/>
</dbReference>
<evidence type="ECO:0000259" key="8">
    <source>
        <dbReference type="PROSITE" id="PS50928"/>
    </source>
</evidence>
<dbReference type="InterPro" id="IPR050366">
    <property type="entry name" value="BP-dependent_transpt_permease"/>
</dbReference>
<dbReference type="InterPro" id="IPR000515">
    <property type="entry name" value="MetI-like"/>
</dbReference>
<evidence type="ECO:0000313" key="9">
    <source>
        <dbReference type="EMBL" id="RLQ87370.1"/>
    </source>
</evidence>
<comment type="subcellular location">
    <subcellularLocation>
        <location evidence="1 7">Cell membrane</location>
        <topology evidence="1 7">Multi-pass membrane protein</topology>
    </subcellularLocation>
</comment>
<dbReference type="InterPro" id="IPR035906">
    <property type="entry name" value="MetI-like_sf"/>
</dbReference>
<keyword evidence="4 7" id="KW-0812">Transmembrane</keyword>
<accession>A0A3L7JA52</accession>
<sequence>MRTFLSRLLETDLVYNFTRSRVAVVSAIVALAIIVCSLLAPVLAPQNPFDLMSLDIMDSNLPPAWEEGGDPRYVLGTDDQGRDMLSATLYGLRISLIIGVLSVALSLVVGVALGLIAGYRGGWIDTIIMRVADVQLSFPAILIALIVDGAFRILLDKSVHDRAAIYVIILAIAASGWVQYARTVRSSVLSEKGKEYVEAARIIGLGPLRIMVRHILPNVMGPVFVVATLHIAMAIIIEATLSFLGLGLPPTTPSLGTLIRTGNEYLFSGDWWITIFPGAALMIFSLSVNLFGDWLRDALNPKLL</sequence>
<feature type="transmembrane region" description="Helical" evidence="7">
    <location>
        <begin position="21"/>
        <end position="44"/>
    </location>
</feature>
<dbReference type="CDD" id="cd06261">
    <property type="entry name" value="TM_PBP2"/>
    <property type="match status" value="1"/>
</dbReference>
<evidence type="ECO:0000313" key="10">
    <source>
        <dbReference type="Proteomes" id="UP000281094"/>
    </source>
</evidence>
<evidence type="ECO:0000256" key="1">
    <source>
        <dbReference type="ARBA" id="ARBA00004651"/>
    </source>
</evidence>
<dbReference type="PROSITE" id="PS50928">
    <property type="entry name" value="ABC_TM1"/>
    <property type="match status" value="1"/>
</dbReference>
<name>A0A3L7JA52_9HYPH</name>